<feature type="domain" description="Nephrocystin 3-like N-terminal" evidence="3">
    <location>
        <begin position="291"/>
        <end position="377"/>
    </location>
</feature>
<keyword evidence="1" id="KW-0677">Repeat</keyword>
<keyword evidence="5" id="KW-1185">Reference proteome</keyword>
<evidence type="ECO:0000256" key="2">
    <source>
        <dbReference type="SAM" id="MobiDB-lite"/>
    </source>
</evidence>
<organism evidence="4 5">
    <name type="scientific">Neoarthrinium moseri</name>
    <dbReference type="NCBI Taxonomy" id="1658444"/>
    <lineage>
        <taxon>Eukaryota</taxon>
        <taxon>Fungi</taxon>
        <taxon>Dikarya</taxon>
        <taxon>Ascomycota</taxon>
        <taxon>Pezizomycotina</taxon>
        <taxon>Sordariomycetes</taxon>
        <taxon>Xylariomycetidae</taxon>
        <taxon>Amphisphaeriales</taxon>
        <taxon>Apiosporaceae</taxon>
        <taxon>Neoarthrinium</taxon>
    </lineage>
</organism>
<dbReference type="Pfam" id="PF24883">
    <property type="entry name" value="NPHP3_N"/>
    <property type="match status" value="1"/>
</dbReference>
<evidence type="ECO:0000256" key="1">
    <source>
        <dbReference type="ARBA" id="ARBA00022737"/>
    </source>
</evidence>
<dbReference type="AlphaFoldDB" id="A0A9Q0AQ02"/>
<evidence type="ECO:0000313" key="5">
    <source>
        <dbReference type="Proteomes" id="UP000829685"/>
    </source>
</evidence>
<accession>A0A9Q0AQ02</accession>
<dbReference type="EMBL" id="JAFIMR010000016">
    <property type="protein sequence ID" value="KAI1868869.1"/>
    <property type="molecule type" value="Genomic_DNA"/>
</dbReference>
<gene>
    <name evidence="4" type="ORF">JX265_006848</name>
</gene>
<comment type="caution">
    <text evidence="4">The sequence shown here is derived from an EMBL/GenBank/DDBJ whole genome shotgun (WGS) entry which is preliminary data.</text>
</comment>
<dbReference type="PANTHER" id="PTHR10039">
    <property type="entry name" value="AMELOGENIN"/>
    <property type="match status" value="1"/>
</dbReference>
<reference evidence="4" key="1">
    <citation type="submission" date="2021-03" db="EMBL/GenBank/DDBJ databases">
        <title>Revisited historic fungal species revealed as producer of novel bioactive compounds through whole genome sequencing and comparative genomics.</title>
        <authorList>
            <person name="Vignolle G.A."/>
            <person name="Hochenegger N."/>
            <person name="Mach R.L."/>
            <person name="Mach-Aigner A.R."/>
            <person name="Javad Rahimi M."/>
            <person name="Salim K.A."/>
            <person name="Chan C.M."/>
            <person name="Lim L.B.L."/>
            <person name="Cai F."/>
            <person name="Druzhinina I.S."/>
            <person name="U'Ren J.M."/>
            <person name="Derntl C."/>
        </authorList>
    </citation>
    <scope>NUCLEOTIDE SEQUENCE</scope>
    <source>
        <strain evidence="4">TUCIM 5799</strain>
    </source>
</reference>
<name>A0A9Q0AQ02_9PEZI</name>
<feature type="region of interest" description="Disordered" evidence="2">
    <location>
        <begin position="253"/>
        <end position="274"/>
    </location>
</feature>
<evidence type="ECO:0000313" key="4">
    <source>
        <dbReference type="EMBL" id="KAI1868869.1"/>
    </source>
</evidence>
<sequence>MSVDALSLACNIITVTDFGHKFYQTFRDVYRNGEPDPTAEHKAKELAILAESLKKSREKAHRSVPNDDQLFRVADKCVEAATDLHTEMSKLAPAVSTSRTLHVLQSIKLAAKRTWRYNRITQLNKSLDDCEATMQNAILLEMYVSGEADRVRQLDDFKQLDSRLQNFVHSVSKQHLQVSQLLVENKSFHQETQAVIRQEVAGLKNAKISEVEAQRLRTSLQFPEMNQRYNELREAHKKSFRWLLGDALATGAKDVTPDRDSGRGSDSSDDIHDINEEPNYLRHLRKETFGDFKQWLTCEPNSKLYWVSGKPGAGKSTLMKYICQQIGNQNAVDGLKVVIRHFFWLGTSNTRSRHNDMESMFMTLLYQLLECQLPEIPLAATILQQAPYIRQKNYPTD</sequence>
<dbReference type="InterPro" id="IPR027417">
    <property type="entry name" value="P-loop_NTPase"/>
</dbReference>
<dbReference type="PANTHER" id="PTHR10039:SF5">
    <property type="entry name" value="NACHT DOMAIN-CONTAINING PROTEIN"/>
    <property type="match status" value="1"/>
</dbReference>
<proteinExistence type="predicted"/>
<evidence type="ECO:0000259" key="3">
    <source>
        <dbReference type="Pfam" id="PF24883"/>
    </source>
</evidence>
<dbReference type="Proteomes" id="UP000829685">
    <property type="component" value="Unassembled WGS sequence"/>
</dbReference>
<dbReference type="SUPFAM" id="SSF52540">
    <property type="entry name" value="P-loop containing nucleoside triphosphate hydrolases"/>
    <property type="match status" value="1"/>
</dbReference>
<protein>
    <recommendedName>
        <fullName evidence="3">Nephrocystin 3-like N-terminal domain-containing protein</fullName>
    </recommendedName>
</protein>
<dbReference type="Gene3D" id="3.40.50.300">
    <property type="entry name" value="P-loop containing nucleotide triphosphate hydrolases"/>
    <property type="match status" value="1"/>
</dbReference>
<dbReference type="InterPro" id="IPR056884">
    <property type="entry name" value="NPHP3-like_N"/>
</dbReference>